<dbReference type="InterPro" id="IPR033121">
    <property type="entry name" value="PEPTIDASE_A1"/>
</dbReference>
<gene>
    <name evidence="5" type="ORF">B0T11DRAFT_302103</name>
</gene>
<accession>A0A8K0WYZ4</accession>
<feature type="disulfide bond" evidence="2">
    <location>
        <begin position="1210"/>
        <end position="1250"/>
    </location>
</feature>
<feature type="region of interest" description="Disordered" evidence="3">
    <location>
        <begin position="188"/>
        <end position="207"/>
    </location>
</feature>
<keyword evidence="2" id="KW-1015">Disulfide bond</keyword>
<dbReference type="InterPro" id="IPR021109">
    <property type="entry name" value="Peptidase_aspartic_dom_sf"/>
</dbReference>
<sequence>MLPPSLSSTYQRYKQDTNIVASWLASTALACGYAPDRLKNPAAAAPAPSSSGRLKGKDRKEAKRAKQQQGSQETTKRPKHIIAVADFVTLAEFIASSKSSSASLPDFFIGALSRVISLRSSFRDRMSQEGMAEDAASDKTHNYFTKILVQVRTTLKPLMPTTQTENLPSLNRFENLKLYEPSQAFLDAPAPAPSKPDKNQPPTSDASYVAEQSSRLEEVIFAWTVMTKDLTALRNYIKAIWLEHRNGFFDAAVAALATNTAVDLARSIMDEVLPLAEQHGGCWLIAQCFHRGHCLGRGLDPHDYASTTGTYGTYDIASDTLVATYTLLGLLPEYLDESPIPSFKEWRYFHYDPAKDRQSLSGEEKACEDKAILLHLVADLITVVRLLPEYPVEDELLRGMKELDRTRKVSFALAFAAQVHVDIHHVLREHAPRARTDLLQASRVLDDEITAFLDFHKSVKSKAWPQACDKTLLALQQQMRWVRADPIHHVKVKALKEMGRPYPPDSEKHKLLAVSPVIAGLLLFRFRAHSWKMAMLVNKAWGTVLYSAHLFDALENERVINPGHHWQDMDVAKNLFGHDQFYVGDRPKSRLEYLSKFCLSVGVSAAFFAQRGKSPKDRPKNYKAPMAKAGGRYLKGDLPVSQMFFARYLEKSGQIDWTPEHVGDILARSRWEVQINEKGEPVLVESGKSQKLRRQDAAAQVLLSPEELILKLALSLQAESLEMTFLYLKMHRECFKFLWAIREACQPLLLQVYTPSAVVEKTEPTGIVNWVLTSLNGGFGRQFTESLLQRCANVVDTMASSGDGAVVCRAMGDLGFSIQHEVTEGGKHGNLVIDHKTPSLALFQQALARQSNSGGSQPEKEKFRDGRCGSRRGLVPRSGSSSSTPSSHDTRGAQTMKITIPVRLGVLFASAHGAAAGPGFISLPLTRQNSSQTLARRQADLIWNDYRGYPYFVDVDIGTPKQRVQLALDMTAYGTVVVGKCASSRLPENAIACEKTGAYNTSLSTTSIYVAEDGIDEMYKDDETALQGLSYLRYQYYADDLTVEGQDTLKNVTLMVSKLSEAYTFGFLGLGFSVNESVTHDHATGILDALTEQGLIGARAFGITFGDGYDSPSLVLGGVDTKKFSGPLAKVPLIDPPQGLYDETQDYHWLNVESVVLDSGNGSRSTLDGFKVMTSSTLAYSDLPDDIVITVGEALGVTNWTDPAWRTVPCSRGDTVNGSLELEFSGFTATIPYRDLLYPDNHPDAKEGDCYITVQPSWDLTDGPPEYHLGSTFLRAMYAVFDQDNKAVWLAKYENCGSEEVAFSKGEDVRGHCGGGESGSEESSSDETPSGEGGSPNNGDSGSGGSRPGVKAALMLGAAFMPLLF</sequence>
<protein>
    <recommendedName>
        <fullName evidence="4">Peptidase A1 domain-containing protein</fullName>
    </recommendedName>
</protein>
<feature type="compositionally biased region" description="Basic and acidic residues" evidence="3">
    <location>
        <begin position="858"/>
        <end position="868"/>
    </location>
</feature>
<dbReference type="Gene3D" id="2.40.70.10">
    <property type="entry name" value="Acid Proteases"/>
    <property type="match status" value="2"/>
</dbReference>
<dbReference type="PRINTS" id="PR00792">
    <property type="entry name" value="PEPSIN"/>
</dbReference>
<feature type="region of interest" description="Disordered" evidence="3">
    <location>
        <begin position="1307"/>
        <end position="1348"/>
    </location>
</feature>
<dbReference type="GO" id="GO:0004190">
    <property type="term" value="F:aspartic-type endopeptidase activity"/>
    <property type="evidence" value="ECO:0007669"/>
    <property type="project" value="InterPro"/>
</dbReference>
<feature type="domain" description="Peptidase A1" evidence="4">
    <location>
        <begin position="951"/>
        <end position="1291"/>
    </location>
</feature>
<comment type="similarity">
    <text evidence="1">Belongs to the peptidase A1 family.</text>
</comment>
<feature type="compositionally biased region" description="Basic residues" evidence="3">
    <location>
        <begin position="54"/>
        <end position="66"/>
    </location>
</feature>
<dbReference type="InterPro" id="IPR046539">
    <property type="entry name" value="DUF6604"/>
</dbReference>
<reference evidence="5" key="1">
    <citation type="journal article" date="2021" name="Nat. Commun.">
        <title>Genetic determinants of endophytism in the Arabidopsis root mycobiome.</title>
        <authorList>
            <person name="Mesny F."/>
            <person name="Miyauchi S."/>
            <person name="Thiergart T."/>
            <person name="Pickel B."/>
            <person name="Atanasova L."/>
            <person name="Karlsson M."/>
            <person name="Huettel B."/>
            <person name="Barry K.W."/>
            <person name="Haridas S."/>
            <person name="Chen C."/>
            <person name="Bauer D."/>
            <person name="Andreopoulos W."/>
            <person name="Pangilinan J."/>
            <person name="LaButti K."/>
            <person name="Riley R."/>
            <person name="Lipzen A."/>
            <person name="Clum A."/>
            <person name="Drula E."/>
            <person name="Henrissat B."/>
            <person name="Kohler A."/>
            <person name="Grigoriev I.V."/>
            <person name="Martin F.M."/>
            <person name="Hacquard S."/>
        </authorList>
    </citation>
    <scope>NUCLEOTIDE SEQUENCE</scope>
    <source>
        <strain evidence="5">MPI-CAGE-AT-0016</strain>
    </source>
</reference>
<name>A0A8K0WYZ4_9PEZI</name>
<dbReference type="PROSITE" id="PS51767">
    <property type="entry name" value="PEPTIDASE_A1"/>
    <property type="match status" value="1"/>
</dbReference>
<dbReference type="EMBL" id="JAGPXD010000006">
    <property type="protein sequence ID" value="KAH7349938.1"/>
    <property type="molecule type" value="Genomic_DNA"/>
</dbReference>
<evidence type="ECO:0000259" key="4">
    <source>
        <dbReference type="PROSITE" id="PS51767"/>
    </source>
</evidence>
<dbReference type="Pfam" id="PF00026">
    <property type="entry name" value="Asp"/>
    <property type="match status" value="1"/>
</dbReference>
<evidence type="ECO:0000256" key="1">
    <source>
        <dbReference type="ARBA" id="ARBA00007447"/>
    </source>
</evidence>
<feature type="compositionally biased region" description="Low complexity" evidence="3">
    <location>
        <begin position="41"/>
        <end position="51"/>
    </location>
</feature>
<dbReference type="Pfam" id="PF20253">
    <property type="entry name" value="DUF6604"/>
    <property type="match status" value="1"/>
</dbReference>
<dbReference type="OrthoDB" id="5238236at2759"/>
<proteinExistence type="inferred from homology"/>
<dbReference type="SUPFAM" id="SSF50630">
    <property type="entry name" value="Acid proteases"/>
    <property type="match status" value="1"/>
</dbReference>
<feature type="compositionally biased region" description="Low complexity" evidence="3">
    <location>
        <begin position="871"/>
        <end position="887"/>
    </location>
</feature>
<dbReference type="PANTHER" id="PTHR38795:SF1">
    <property type="entry name" value="DUF6604 DOMAIN-CONTAINING PROTEIN"/>
    <property type="match status" value="1"/>
</dbReference>
<feature type="region of interest" description="Disordered" evidence="3">
    <location>
        <begin position="849"/>
        <end position="894"/>
    </location>
</feature>
<dbReference type="PANTHER" id="PTHR38795">
    <property type="entry name" value="DUF6604 DOMAIN-CONTAINING PROTEIN"/>
    <property type="match status" value="1"/>
</dbReference>
<organism evidence="5 6">
    <name type="scientific">Plectosphaerella cucumerina</name>
    <dbReference type="NCBI Taxonomy" id="40658"/>
    <lineage>
        <taxon>Eukaryota</taxon>
        <taxon>Fungi</taxon>
        <taxon>Dikarya</taxon>
        <taxon>Ascomycota</taxon>
        <taxon>Pezizomycotina</taxon>
        <taxon>Sordariomycetes</taxon>
        <taxon>Hypocreomycetidae</taxon>
        <taxon>Glomerellales</taxon>
        <taxon>Plectosphaerellaceae</taxon>
        <taxon>Plectosphaerella</taxon>
    </lineage>
</organism>
<comment type="caution">
    <text evidence="5">The sequence shown here is derived from an EMBL/GenBank/DDBJ whole genome shotgun (WGS) entry which is preliminary data.</text>
</comment>
<evidence type="ECO:0000256" key="3">
    <source>
        <dbReference type="SAM" id="MobiDB-lite"/>
    </source>
</evidence>
<evidence type="ECO:0000256" key="2">
    <source>
        <dbReference type="PIRSR" id="PIRSR601461-2"/>
    </source>
</evidence>
<evidence type="ECO:0000313" key="6">
    <source>
        <dbReference type="Proteomes" id="UP000813385"/>
    </source>
</evidence>
<keyword evidence="6" id="KW-1185">Reference proteome</keyword>
<dbReference type="InterPro" id="IPR001461">
    <property type="entry name" value="Aspartic_peptidase_A1"/>
</dbReference>
<dbReference type="GO" id="GO:0006508">
    <property type="term" value="P:proteolysis"/>
    <property type="evidence" value="ECO:0007669"/>
    <property type="project" value="InterPro"/>
</dbReference>
<feature type="disulfide bond" evidence="2">
    <location>
        <begin position="981"/>
        <end position="993"/>
    </location>
</feature>
<dbReference type="Proteomes" id="UP000813385">
    <property type="component" value="Unassembled WGS sequence"/>
</dbReference>
<evidence type="ECO:0000313" key="5">
    <source>
        <dbReference type="EMBL" id="KAH7349938.1"/>
    </source>
</evidence>
<feature type="region of interest" description="Disordered" evidence="3">
    <location>
        <begin position="39"/>
        <end position="77"/>
    </location>
</feature>
<feature type="compositionally biased region" description="Gly residues" evidence="3">
    <location>
        <begin position="1331"/>
        <end position="1347"/>
    </location>
</feature>